<name>A0ACB6R5M0_9PLEO</name>
<proteinExistence type="predicted"/>
<dbReference type="EMBL" id="MU003497">
    <property type="protein sequence ID" value="KAF2474466.1"/>
    <property type="molecule type" value="Genomic_DNA"/>
</dbReference>
<evidence type="ECO:0000313" key="1">
    <source>
        <dbReference type="EMBL" id="KAF2474466.1"/>
    </source>
</evidence>
<keyword evidence="2" id="KW-1185">Reference proteome</keyword>
<organism evidence="1 2">
    <name type="scientific">Lindgomyces ingoldianus</name>
    <dbReference type="NCBI Taxonomy" id="673940"/>
    <lineage>
        <taxon>Eukaryota</taxon>
        <taxon>Fungi</taxon>
        <taxon>Dikarya</taxon>
        <taxon>Ascomycota</taxon>
        <taxon>Pezizomycotina</taxon>
        <taxon>Dothideomycetes</taxon>
        <taxon>Pleosporomycetidae</taxon>
        <taxon>Pleosporales</taxon>
        <taxon>Lindgomycetaceae</taxon>
        <taxon>Lindgomyces</taxon>
    </lineage>
</organism>
<protein>
    <submittedName>
        <fullName evidence="1">Uncharacterized protein</fullName>
    </submittedName>
</protein>
<reference evidence="1" key="1">
    <citation type="journal article" date="2020" name="Stud. Mycol.">
        <title>101 Dothideomycetes genomes: a test case for predicting lifestyles and emergence of pathogens.</title>
        <authorList>
            <person name="Haridas S."/>
            <person name="Albert R."/>
            <person name="Binder M."/>
            <person name="Bloem J."/>
            <person name="Labutti K."/>
            <person name="Salamov A."/>
            <person name="Andreopoulos B."/>
            <person name="Baker S."/>
            <person name="Barry K."/>
            <person name="Bills G."/>
            <person name="Bluhm B."/>
            <person name="Cannon C."/>
            <person name="Castanera R."/>
            <person name="Culley D."/>
            <person name="Daum C."/>
            <person name="Ezra D."/>
            <person name="Gonzalez J."/>
            <person name="Henrissat B."/>
            <person name="Kuo A."/>
            <person name="Liang C."/>
            <person name="Lipzen A."/>
            <person name="Lutzoni F."/>
            <person name="Magnuson J."/>
            <person name="Mondo S."/>
            <person name="Nolan M."/>
            <person name="Ohm R."/>
            <person name="Pangilinan J."/>
            <person name="Park H.-J."/>
            <person name="Ramirez L."/>
            <person name="Alfaro M."/>
            <person name="Sun H."/>
            <person name="Tritt A."/>
            <person name="Yoshinaga Y."/>
            <person name="Zwiers L.-H."/>
            <person name="Turgeon B."/>
            <person name="Goodwin S."/>
            <person name="Spatafora J."/>
            <person name="Crous P."/>
            <person name="Grigoriev I."/>
        </authorList>
    </citation>
    <scope>NUCLEOTIDE SEQUENCE</scope>
    <source>
        <strain evidence="1">ATCC 200398</strain>
    </source>
</reference>
<evidence type="ECO:0000313" key="2">
    <source>
        <dbReference type="Proteomes" id="UP000799755"/>
    </source>
</evidence>
<accession>A0ACB6R5M0</accession>
<sequence>MQDRGGNESGPAVVTVRVTPGQYPSLVTELWKTLRLDKADGPQLNSLLKYKQPKIATLHPHHLVKMYRSRTGLSPRAERLKIPCKACMCPSVWLQQSDAELGGVPPVLSPYAKCLRGVAIRWEHCHAGSQLYACFPTSLAYHIRHRMSTVVDGELSHG</sequence>
<comment type="caution">
    <text evidence="1">The sequence shown here is derived from an EMBL/GenBank/DDBJ whole genome shotgun (WGS) entry which is preliminary data.</text>
</comment>
<dbReference type="Proteomes" id="UP000799755">
    <property type="component" value="Unassembled WGS sequence"/>
</dbReference>
<gene>
    <name evidence="1" type="ORF">BDR25DRAFT_350986</name>
</gene>